<accession>A0ABP9LI35</accession>
<evidence type="ECO:0000313" key="2">
    <source>
        <dbReference type="Proteomes" id="UP001499910"/>
    </source>
</evidence>
<name>A0ABP9LI35_9RHOB</name>
<dbReference type="EMBL" id="BAABHW010000003">
    <property type="protein sequence ID" value="GAA5075777.1"/>
    <property type="molecule type" value="Genomic_DNA"/>
</dbReference>
<organism evidence="1 2">
    <name type="scientific">[Roseibacterium] beibuensis</name>
    <dbReference type="NCBI Taxonomy" id="1193142"/>
    <lineage>
        <taxon>Bacteria</taxon>
        <taxon>Pseudomonadati</taxon>
        <taxon>Pseudomonadota</taxon>
        <taxon>Alphaproteobacteria</taxon>
        <taxon>Rhodobacterales</taxon>
        <taxon>Roseobacteraceae</taxon>
        <taxon>Roseicyclus</taxon>
    </lineage>
</organism>
<comment type="caution">
    <text evidence="1">The sequence shown here is derived from an EMBL/GenBank/DDBJ whole genome shotgun (WGS) entry which is preliminary data.</text>
</comment>
<evidence type="ECO:0000313" key="1">
    <source>
        <dbReference type="EMBL" id="GAA5075777.1"/>
    </source>
</evidence>
<keyword evidence="2" id="KW-1185">Reference proteome</keyword>
<evidence type="ECO:0008006" key="3">
    <source>
        <dbReference type="Google" id="ProtNLM"/>
    </source>
</evidence>
<sequence length="246" mass="25358">MSTPIFDQWLRPAALGLFCLALAGCAGGLGASAPREAIVTQSAIIVTGPEGFCVDETATRDDGATAFVLLGNCAAISSSRRADQPSVPAVLTAAISAPSDEGAIADSLGELDAFFRSEQGLALLSRSQDPETVTILDTRIEGDMFLLHASDVSAGSVVGVQHDYWRAYLDLGQRITTLSVLALEDREVSEAESLATLRAFAGAVQAANAGLGDTAPIVAPAAPVEAVEPPPSGGLFNVGLFRRIFG</sequence>
<dbReference type="RefSeq" id="WP_259548729.1">
    <property type="nucleotide sequence ID" value="NZ_BAABHW010000003.1"/>
</dbReference>
<reference evidence="2" key="1">
    <citation type="journal article" date="2019" name="Int. J. Syst. Evol. Microbiol.">
        <title>The Global Catalogue of Microorganisms (GCM) 10K type strain sequencing project: providing services to taxonomists for standard genome sequencing and annotation.</title>
        <authorList>
            <consortium name="The Broad Institute Genomics Platform"/>
            <consortium name="The Broad Institute Genome Sequencing Center for Infectious Disease"/>
            <person name="Wu L."/>
            <person name="Ma J."/>
        </authorList>
    </citation>
    <scope>NUCLEOTIDE SEQUENCE [LARGE SCALE GENOMIC DNA]</scope>
    <source>
        <strain evidence="2">JCM 18015</strain>
    </source>
</reference>
<protein>
    <recommendedName>
        <fullName evidence="3">Lipoprotein</fullName>
    </recommendedName>
</protein>
<proteinExistence type="predicted"/>
<dbReference type="Proteomes" id="UP001499910">
    <property type="component" value="Unassembled WGS sequence"/>
</dbReference>
<gene>
    <name evidence="1" type="ORF">GCM10023209_24130</name>
</gene>